<keyword evidence="3 7" id="KW-0812">Transmembrane</keyword>
<feature type="region of interest" description="Disordered" evidence="6">
    <location>
        <begin position="435"/>
        <end position="455"/>
    </location>
</feature>
<dbReference type="Pfam" id="PF07690">
    <property type="entry name" value="MFS_1"/>
    <property type="match status" value="1"/>
</dbReference>
<feature type="transmembrane region" description="Helical" evidence="7">
    <location>
        <begin position="306"/>
        <end position="324"/>
    </location>
</feature>
<keyword evidence="2" id="KW-0813">Transport</keyword>
<comment type="subcellular location">
    <subcellularLocation>
        <location evidence="1">Membrane</location>
        <topology evidence="1">Multi-pass membrane protein</topology>
    </subcellularLocation>
</comment>
<feature type="transmembrane region" description="Helical" evidence="7">
    <location>
        <begin position="95"/>
        <end position="114"/>
    </location>
</feature>
<feature type="compositionally biased region" description="Polar residues" evidence="6">
    <location>
        <begin position="438"/>
        <end position="455"/>
    </location>
</feature>
<evidence type="ECO:0000259" key="8">
    <source>
        <dbReference type="PROSITE" id="PS50850"/>
    </source>
</evidence>
<feature type="transmembrane region" description="Helical" evidence="7">
    <location>
        <begin position="367"/>
        <end position="391"/>
    </location>
</feature>
<dbReference type="InterPro" id="IPR036259">
    <property type="entry name" value="MFS_trans_sf"/>
</dbReference>
<dbReference type="GO" id="GO:0016020">
    <property type="term" value="C:membrane"/>
    <property type="evidence" value="ECO:0007669"/>
    <property type="project" value="UniProtKB-SubCell"/>
</dbReference>
<protein>
    <submittedName>
        <fullName evidence="9">Putative MFS family arabinose efflux permease</fullName>
    </submittedName>
</protein>
<comment type="caution">
    <text evidence="9">The sequence shown here is derived from an EMBL/GenBank/DDBJ whole genome shotgun (WGS) entry which is preliminary data.</text>
</comment>
<dbReference type="Gene3D" id="1.20.1250.20">
    <property type="entry name" value="MFS general substrate transporter like domains"/>
    <property type="match status" value="2"/>
</dbReference>
<dbReference type="PANTHER" id="PTHR23505">
    <property type="entry name" value="SPINSTER"/>
    <property type="match status" value="1"/>
</dbReference>
<evidence type="ECO:0000256" key="6">
    <source>
        <dbReference type="SAM" id="MobiDB-lite"/>
    </source>
</evidence>
<feature type="transmembrane region" description="Helical" evidence="7">
    <location>
        <begin position="403"/>
        <end position="424"/>
    </location>
</feature>
<feature type="transmembrane region" description="Helical" evidence="7">
    <location>
        <begin position="64"/>
        <end position="83"/>
    </location>
</feature>
<sequence>MESVHRLMAEKTGDGGKHAFSPKYLGYVLLLLAAANVLNYMDRLLLPVLLPEIKKDIALNDKQLGLITGFAFAVFYASFGLPLARLADTWSRRNIIAGSLIVWSVMASLTGAAQNFLHLVLARIGLGIGEAGCIPASHSLLSDYFSPSRRPGAFAIYSAGATVGVIAGLALGGLLSGSIGWRLTFVVLGAPGILLSIVIFFTLTEPPHGHADGFQASPTAPSMKKAVLLLWARKSFRNLLWYFAVMSLAVSGFSQWIPSFYSRSFQLSQSEIGILFGLVFGLGSTVGILAGGYLGNRLMRNDPKKVVTLCIFASLVAFPCWLGMTLSPWAGLSLCFNLAATIVTTLPSGPAIAMVQGVVPPRVRATATASIMFAASILGMGVGPFVIGLLSDFLTPAHGDESLRYALSGVSIFTLAPVMFLWTLRKTLSGDMTRQDALAQTSSRATRTPTNVPAP</sequence>
<accession>A0A3M0C6U8</accession>
<organism evidence="9 10">
    <name type="scientific">Eilatimonas milleporae</name>
    <dbReference type="NCBI Taxonomy" id="911205"/>
    <lineage>
        <taxon>Bacteria</taxon>
        <taxon>Pseudomonadati</taxon>
        <taxon>Pseudomonadota</taxon>
        <taxon>Alphaproteobacteria</taxon>
        <taxon>Kordiimonadales</taxon>
        <taxon>Kordiimonadaceae</taxon>
        <taxon>Eilatimonas</taxon>
    </lineage>
</organism>
<feature type="transmembrane region" description="Helical" evidence="7">
    <location>
        <begin position="272"/>
        <end position="294"/>
    </location>
</feature>
<dbReference type="PANTHER" id="PTHR23505:SF79">
    <property type="entry name" value="PROTEIN SPINSTER"/>
    <property type="match status" value="1"/>
</dbReference>
<feature type="domain" description="Major facilitator superfamily (MFS) profile" evidence="8">
    <location>
        <begin position="28"/>
        <end position="426"/>
    </location>
</feature>
<keyword evidence="4 7" id="KW-1133">Transmembrane helix</keyword>
<feature type="transmembrane region" description="Helical" evidence="7">
    <location>
        <begin position="239"/>
        <end position="257"/>
    </location>
</feature>
<evidence type="ECO:0000256" key="4">
    <source>
        <dbReference type="ARBA" id="ARBA00022989"/>
    </source>
</evidence>
<feature type="transmembrane region" description="Helical" evidence="7">
    <location>
        <begin position="120"/>
        <end position="141"/>
    </location>
</feature>
<evidence type="ECO:0000256" key="3">
    <source>
        <dbReference type="ARBA" id="ARBA00022692"/>
    </source>
</evidence>
<dbReference type="OrthoDB" id="7442224at2"/>
<evidence type="ECO:0000256" key="1">
    <source>
        <dbReference type="ARBA" id="ARBA00004141"/>
    </source>
</evidence>
<evidence type="ECO:0000256" key="7">
    <source>
        <dbReference type="SAM" id="Phobius"/>
    </source>
</evidence>
<dbReference type="InParanoid" id="A0A3M0C6U8"/>
<reference evidence="9 10" key="1">
    <citation type="submission" date="2018-10" db="EMBL/GenBank/DDBJ databases">
        <title>Genomic Encyclopedia of Archaeal and Bacterial Type Strains, Phase II (KMG-II): from individual species to whole genera.</title>
        <authorList>
            <person name="Goeker M."/>
        </authorList>
    </citation>
    <scope>NUCLEOTIDE SEQUENCE [LARGE SCALE GENOMIC DNA]</scope>
    <source>
        <strain evidence="9 10">DSM 25217</strain>
    </source>
</reference>
<dbReference type="SUPFAM" id="SSF103473">
    <property type="entry name" value="MFS general substrate transporter"/>
    <property type="match status" value="1"/>
</dbReference>
<evidence type="ECO:0000313" key="10">
    <source>
        <dbReference type="Proteomes" id="UP000271227"/>
    </source>
</evidence>
<keyword evidence="5 7" id="KW-0472">Membrane</keyword>
<feature type="transmembrane region" description="Helical" evidence="7">
    <location>
        <begin position="181"/>
        <end position="203"/>
    </location>
</feature>
<feature type="transmembrane region" description="Helical" evidence="7">
    <location>
        <begin position="153"/>
        <end position="175"/>
    </location>
</feature>
<dbReference type="CDD" id="cd17328">
    <property type="entry name" value="MFS_spinster_like"/>
    <property type="match status" value="1"/>
</dbReference>
<dbReference type="InterPro" id="IPR011701">
    <property type="entry name" value="MFS"/>
</dbReference>
<dbReference type="InterPro" id="IPR020846">
    <property type="entry name" value="MFS_dom"/>
</dbReference>
<name>A0A3M0C6U8_9PROT</name>
<dbReference type="InterPro" id="IPR044770">
    <property type="entry name" value="MFS_spinster-like"/>
</dbReference>
<evidence type="ECO:0000256" key="2">
    <source>
        <dbReference type="ARBA" id="ARBA00022448"/>
    </source>
</evidence>
<proteinExistence type="predicted"/>
<keyword evidence="10" id="KW-1185">Reference proteome</keyword>
<evidence type="ECO:0000256" key="5">
    <source>
        <dbReference type="ARBA" id="ARBA00023136"/>
    </source>
</evidence>
<gene>
    <name evidence="9" type="ORF">BXY39_2526</name>
</gene>
<dbReference type="Proteomes" id="UP000271227">
    <property type="component" value="Unassembled WGS sequence"/>
</dbReference>
<dbReference type="EMBL" id="REFR01000012">
    <property type="protein sequence ID" value="RMB04952.1"/>
    <property type="molecule type" value="Genomic_DNA"/>
</dbReference>
<dbReference type="AlphaFoldDB" id="A0A3M0C6U8"/>
<dbReference type="FunCoup" id="A0A3M0C6U8">
    <property type="interactions" value="273"/>
</dbReference>
<feature type="transmembrane region" description="Helical" evidence="7">
    <location>
        <begin position="24"/>
        <end position="41"/>
    </location>
</feature>
<dbReference type="GO" id="GO:0022857">
    <property type="term" value="F:transmembrane transporter activity"/>
    <property type="evidence" value="ECO:0007669"/>
    <property type="project" value="InterPro"/>
</dbReference>
<evidence type="ECO:0000313" key="9">
    <source>
        <dbReference type="EMBL" id="RMB04952.1"/>
    </source>
</evidence>
<feature type="transmembrane region" description="Helical" evidence="7">
    <location>
        <begin position="330"/>
        <end position="355"/>
    </location>
</feature>
<dbReference type="PROSITE" id="PS50850">
    <property type="entry name" value="MFS"/>
    <property type="match status" value="1"/>
</dbReference>